<dbReference type="EMBL" id="BOQE01000001">
    <property type="protein sequence ID" value="GIM45973.1"/>
    <property type="molecule type" value="Genomic_DNA"/>
</dbReference>
<sequence length="44" mass="5099">MTPFDFWKMAYQFKWATLGQLQKAVSLGLITQDEYNQITGTAQQ</sequence>
<protein>
    <recommendedName>
        <fullName evidence="3">XkdX family protein</fullName>
    </recommendedName>
</protein>
<accession>A0AAV4LE89</accession>
<dbReference type="AlphaFoldDB" id="A0AAV4LE89"/>
<evidence type="ECO:0008006" key="3">
    <source>
        <dbReference type="Google" id="ProtNLM"/>
    </source>
</evidence>
<organism evidence="1 2">
    <name type="scientific">Collibacillus ludicampi</name>
    <dbReference type="NCBI Taxonomy" id="2771369"/>
    <lineage>
        <taxon>Bacteria</taxon>
        <taxon>Bacillati</taxon>
        <taxon>Bacillota</taxon>
        <taxon>Bacilli</taxon>
        <taxon>Bacillales</taxon>
        <taxon>Alicyclobacillaceae</taxon>
        <taxon>Collibacillus</taxon>
    </lineage>
</organism>
<dbReference type="RefSeq" id="WP_282199131.1">
    <property type="nucleotide sequence ID" value="NZ_BOQE01000001.1"/>
</dbReference>
<evidence type="ECO:0000313" key="1">
    <source>
        <dbReference type="EMBL" id="GIM45973.1"/>
    </source>
</evidence>
<dbReference type="Pfam" id="PF09693">
    <property type="entry name" value="Phage_XkdX"/>
    <property type="match status" value="1"/>
</dbReference>
<proteinExistence type="predicted"/>
<comment type="caution">
    <text evidence="1">The sequence shown here is derived from an EMBL/GenBank/DDBJ whole genome shotgun (WGS) entry which is preliminary data.</text>
</comment>
<dbReference type="Proteomes" id="UP001057291">
    <property type="component" value="Unassembled WGS sequence"/>
</dbReference>
<keyword evidence="2" id="KW-1185">Reference proteome</keyword>
<reference evidence="1" key="1">
    <citation type="journal article" date="2023" name="Int. J. Syst. Evol. Microbiol.">
        <title>Collibacillus ludicampi gen. nov., sp. nov., a new soil bacterium of the family Alicyclobacillaceae.</title>
        <authorList>
            <person name="Jojima T."/>
            <person name="Ioku Y."/>
            <person name="Fukuta Y."/>
            <person name="Shirasaka N."/>
            <person name="Matsumura Y."/>
            <person name="Mori M."/>
        </authorList>
    </citation>
    <scope>NUCLEOTIDE SEQUENCE</scope>
    <source>
        <strain evidence="1">TP075</strain>
    </source>
</reference>
<dbReference type="InterPro" id="IPR010022">
    <property type="entry name" value="XkdX"/>
</dbReference>
<evidence type="ECO:0000313" key="2">
    <source>
        <dbReference type="Proteomes" id="UP001057291"/>
    </source>
</evidence>
<dbReference type="NCBIfam" id="TIGR01669">
    <property type="entry name" value="phage_XkdX"/>
    <property type="match status" value="1"/>
</dbReference>
<gene>
    <name evidence="1" type="ORF">DNHGIG_15220</name>
</gene>
<name>A0AAV4LE89_9BACL</name>